<evidence type="ECO:0000313" key="2">
    <source>
        <dbReference type="Proteomes" id="UP001152795"/>
    </source>
</evidence>
<reference evidence="1" key="1">
    <citation type="submission" date="2020-04" db="EMBL/GenBank/DDBJ databases">
        <authorList>
            <person name="Alioto T."/>
            <person name="Alioto T."/>
            <person name="Gomez Garrido J."/>
        </authorList>
    </citation>
    <scope>NUCLEOTIDE SEQUENCE</scope>
    <source>
        <strain evidence="1">A484AB</strain>
    </source>
</reference>
<protein>
    <submittedName>
        <fullName evidence="1">Uncharacterized protein</fullName>
    </submittedName>
</protein>
<name>A0A7D9LJX2_PARCT</name>
<proteinExistence type="predicted"/>
<gene>
    <name evidence="1" type="ORF">PACLA_8A074525</name>
</gene>
<comment type="caution">
    <text evidence="1">The sequence shown here is derived from an EMBL/GenBank/DDBJ whole genome shotgun (WGS) entry which is preliminary data.</text>
</comment>
<dbReference type="Proteomes" id="UP001152795">
    <property type="component" value="Unassembled WGS sequence"/>
</dbReference>
<dbReference type="EMBL" id="CACRXK020017961">
    <property type="protein sequence ID" value="CAB4031885.1"/>
    <property type="molecule type" value="Genomic_DNA"/>
</dbReference>
<organism evidence="1 2">
    <name type="scientific">Paramuricea clavata</name>
    <name type="common">Red gorgonian</name>
    <name type="synonym">Violescent sea-whip</name>
    <dbReference type="NCBI Taxonomy" id="317549"/>
    <lineage>
        <taxon>Eukaryota</taxon>
        <taxon>Metazoa</taxon>
        <taxon>Cnidaria</taxon>
        <taxon>Anthozoa</taxon>
        <taxon>Octocorallia</taxon>
        <taxon>Malacalcyonacea</taxon>
        <taxon>Plexauridae</taxon>
        <taxon>Paramuricea</taxon>
    </lineage>
</organism>
<feature type="non-terminal residue" evidence="1">
    <location>
        <position position="531"/>
    </location>
</feature>
<dbReference type="OrthoDB" id="6134459at2759"/>
<keyword evidence="2" id="KW-1185">Reference proteome</keyword>
<accession>A0A7D9LJX2</accession>
<dbReference type="AlphaFoldDB" id="A0A7D9LJX2"/>
<dbReference type="Gene3D" id="1.20.1070.10">
    <property type="entry name" value="Rhodopsin 7-helix transmembrane proteins"/>
    <property type="match status" value="1"/>
</dbReference>
<sequence length="531" mass="62962">MYQSRMYRYNEYRVTDDGLQVCYAPDPFIQQKWQNFIAREKKMTVFTHCNVSVDGFYFEHYTLFKNFTVFFHPTEQHFTRQDYGVIFGHFAICSAKLSLSCNDDLVKIKYGYQYNVLQNFSLFYNNKMYDYREYRLGNEGLEICSSNDSRVQAIWKTRNSWEKFKDKYTCYAHIFADKLYEFYTVTKQFTVYSAKNGQYLKRNDYAVIDGRPNICKEKLRSTSSEYTQEDLLMCNDSIINIKYDDEYKVRTDFSILYKNKVYDYTEYRVLNDSIKICNSTDNYVRKIWKVRNKLVKASMFYKSRNLPIDVHMIRQTFYTVRKDFSVLILPTDQVIAKYDYGVFNKGQVFKIPCARIAITQRFILYSILMNAAVNIFHLRKTFCSNTLVKSDENKWKTFLKYSVFSWGVPVIITIVYIVLVKKHVLRFHLDITRCVMAMGNERPLWLAVMEQYGLPGCFALYICVTFSFTAYRIRQKLKASSSIAQKSNIVKKRNSFVLLLKLATTTAISLSLLLFANMRFDHDMKMTGVYI</sequence>
<evidence type="ECO:0000313" key="1">
    <source>
        <dbReference type="EMBL" id="CAB4031885.1"/>
    </source>
</evidence>